<dbReference type="EMBL" id="WIUZ02000002">
    <property type="protein sequence ID" value="KAF9790840.1"/>
    <property type="molecule type" value="Genomic_DNA"/>
</dbReference>
<evidence type="ECO:0000313" key="3">
    <source>
        <dbReference type="Proteomes" id="UP000736335"/>
    </source>
</evidence>
<dbReference type="AlphaFoldDB" id="A0A9P6HN63"/>
<gene>
    <name evidence="2" type="ORF">BJ322DRAFT_1017470</name>
</gene>
<feature type="region of interest" description="Disordered" evidence="1">
    <location>
        <begin position="166"/>
        <end position="226"/>
    </location>
</feature>
<accession>A0A9P6HN63</accession>
<protein>
    <submittedName>
        <fullName evidence="2">Uncharacterized protein</fullName>
    </submittedName>
</protein>
<keyword evidence="3" id="KW-1185">Reference proteome</keyword>
<name>A0A9P6HN63_9AGAM</name>
<reference evidence="2" key="1">
    <citation type="journal article" date="2020" name="Nat. Commun.">
        <title>Large-scale genome sequencing of mycorrhizal fungi provides insights into the early evolution of symbiotic traits.</title>
        <authorList>
            <person name="Miyauchi S."/>
            <person name="Kiss E."/>
            <person name="Kuo A."/>
            <person name="Drula E."/>
            <person name="Kohler A."/>
            <person name="Sanchez-Garcia M."/>
            <person name="Morin E."/>
            <person name="Andreopoulos B."/>
            <person name="Barry K.W."/>
            <person name="Bonito G."/>
            <person name="Buee M."/>
            <person name="Carver A."/>
            <person name="Chen C."/>
            <person name="Cichocki N."/>
            <person name="Clum A."/>
            <person name="Culley D."/>
            <person name="Crous P.W."/>
            <person name="Fauchery L."/>
            <person name="Girlanda M."/>
            <person name="Hayes R.D."/>
            <person name="Keri Z."/>
            <person name="LaButti K."/>
            <person name="Lipzen A."/>
            <person name="Lombard V."/>
            <person name="Magnuson J."/>
            <person name="Maillard F."/>
            <person name="Murat C."/>
            <person name="Nolan M."/>
            <person name="Ohm R.A."/>
            <person name="Pangilinan J."/>
            <person name="Pereira M.F."/>
            <person name="Perotto S."/>
            <person name="Peter M."/>
            <person name="Pfister S."/>
            <person name="Riley R."/>
            <person name="Sitrit Y."/>
            <person name="Stielow J.B."/>
            <person name="Szollosi G."/>
            <person name="Zifcakova L."/>
            <person name="Stursova M."/>
            <person name="Spatafora J.W."/>
            <person name="Tedersoo L."/>
            <person name="Vaario L.M."/>
            <person name="Yamada A."/>
            <person name="Yan M."/>
            <person name="Wang P."/>
            <person name="Xu J."/>
            <person name="Bruns T."/>
            <person name="Baldrian P."/>
            <person name="Vilgalys R."/>
            <person name="Dunand C."/>
            <person name="Henrissat B."/>
            <person name="Grigoriev I.V."/>
            <person name="Hibbett D."/>
            <person name="Nagy L.G."/>
            <person name="Martin F.M."/>
        </authorList>
    </citation>
    <scope>NUCLEOTIDE SEQUENCE</scope>
    <source>
        <strain evidence="2">UH-Tt-Lm1</strain>
    </source>
</reference>
<sequence length="278" mass="30184">MTTFILYCREPPRMPPSSNSNTGTNSTMFIPATHSEQLPVVDELEDKVAILTAQIESLQDKICRCDKSPRLVGQGSADVPFELEYADEVVLPSPNPSSYATPPVENEAPIPTPAPASTLADSDKENCERCPMQPISQLVPIEEMVVDRAEDAPKVAELSQMVTSLVEMREDDSDTGSTVPTDRSSRRSSVVQDPAQASNEGDGGSLFDYVDSAAEQSPGDGDVEPSVPKFGDISLGARGYLPSGYIVLFGYFLKDTHQFAHILPTGYMILNGFFESLW</sequence>
<comment type="caution">
    <text evidence="2">The sequence shown here is derived from an EMBL/GenBank/DDBJ whole genome shotgun (WGS) entry which is preliminary data.</text>
</comment>
<proteinExistence type="predicted"/>
<evidence type="ECO:0000313" key="2">
    <source>
        <dbReference type="EMBL" id="KAF9790840.1"/>
    </source>
</evidence>
<reference evidence="2" key="2">
    <citation type="submission" date="2020-11" db="EMBL/GenBank/DDBJ databases">
        <authorList>
            <consortium name="DOE Joint Genome Institute"/>
            <person name="Kuo A."/>
            <person name="Miyauchi S."/>
            <person name="Kiss E."/>
            <person name="Drula E."/>
            <person name="Kohler A."/>
            <person name="Sanchez-Garcia M."/>
            <person name="Andreopoulos B."/>
            <person name="Barry K.W."/>
            <person name="Bonito G."/>
            <person name="Buee M."/>
            <person name="Carver A."/>
            <person name="Chen C."/>
            <person name="Cichocki N."/>
            <person name="Clum A."/>
            <person name="Culley D."/>
            <person name="Crous P.W."/>
            <person name="Fauchery L."/>
            <person name="Girlanda M."/>
            <person name="Hayes R."/>
            <person name="Keri Z."/>
            <person name="Labutti K."/>
            <person name="Lipzen A."/>
            <person name="Lombard V."/>
            <person name="Magnuson J."/>
            <person name="Maillard F."/>
            <person name="Morin E."/>
            <person name="Murat C."/>
            <person name="Nolan M."/>
            <person name="Ohm R."/>
            <person name="Pangilinan J."/>
            <person name="Pereira M."/>
            <person name="Perotto S."/>
            <person name="Peter M."/>
            <person name="Riley R."/>
            <person name="Sitrit Y."/>
            <person name="Stielow B."/>
            <person name="Szollosi G."/>
            <person name="Zifcakova L."/>
            <person name="Stursova M."/>
            <person name="Spatafora J.W."/>
            <person name="Tedersoo L."/>
            <person name="Vaario L.-M."/>
            <person name="Yamada A."/>
            <person name="Yan M."/>
            <person name="Wang P."/>
            <person name="Xu J."/>
            <person name="Bruns T."/>
            <person name="Baldrian P."/>
            <person name="Vilgalys R."/>
            <person name="Henrissat B."/>
            <person name="Grigoriev I.V."/>
            <person name="Hibbett D."/>
            <person name="Nagy L.G."/>
            <person name="Martin F.M."/>
        </authorList>
    </citation>
    <scope>NUCLEOTIDE SEQUENCE</scope>
    <source>
        <strain evidence="2">UH-Tt-Lm1</strain>
    </source>
</reference>
<evidence type="ECO:0000256" key="1">
    <source>
        <dbReference type="SAM" id="MobiDB-lite"/>
    </source>
</evidence>
<organism evidence="2 3">
    <name type="scientific">Thelephora terrestris</name>
    <dbReference type="NCBI Taxonomy" id="56493"/>
    <lineage>
        <taxon>Eukaryota</taxon>
        <taxon>Fungi</taxon>
        <taxon>Dikarya</taxon>
        <taxon>Basidiomycota</taxon>
        <taxon>Agaricomycotina</taxon>
        <taxon>Agaricomycetes</taxon>
        <taxon>Thelephorales</taxon>
        <taxon>Thelephoraceae</taxon>
        <taxon>Thelephora</taxon>
    </lineage>
</organism>
<dbReference type="Proteomes" id="UP000736335">
    <property type="component" value="Unassembled WGS sequence"/>
</dbReference>